<dbReference type="STRING" id="1379910.TH63_19565"/>
<dbReference type="NCBIfam" id="NF001785">
    <property type="entry name" value="PRK00517.2-2"/>
    <property type="match status" value="1"/>
</dbReference>
<dbReference type="HAMAP" id="MF_00735">
    <property type="entry name" value="Methyltr_PrmA"/>
    <property type="match status" value="1"/>
</dbReference>
<evidence type="ECO:0000313" key="7">
    <source>
        <dbReference type="EMBL" id="AKQ47348.1"/>
    </source>
</evidence>
<dbReference type="SUPFAM" id="SSF53335">
    <property type="entry name" value="S-adenosyl-L-methionine-dependent methyltransferases"/>
    <property type="match status" value="1"/>
</dbReference>
<feature type="binding site" evidence="6">
    <location>
        <position position="126"/>
    </location>
    <ligand>
        <name>S-adenosyl-L-methionine</name>
        <dbReference type="ChEBI" id="CHEBI:59789"/>
    </ligand>
</feature>
<sequence length="278" mass="31252">MSFIEVTITASPEYSEILIAELSELGFDIFQETDQGFQAYTEEDKFSEEALQELLERYSFAGEFPYQTKSIAKQNWNEEWEKNFEPLLIADKVSVRADFHPKPEGIAYDIVITPKMSFGTGHHETTTLMIENQLTLDHTGKRVLDMGCGTGILAIMAEQLGAREVLAVDIEDWTVENARENAERNNCKTLEVRLGDASVLQGEAPFDLILANINRNVLLEDMPVYSKLLLPGGPLVLSGFYTEDLPVLQEKATECGLSFQNSRSKNNWVSAIFLKNSQ</sequence>
<evidence type="ECO:0000313" key="8">
    <source>
        <dbReference type="Proteomes" id="UP000036458"/>
    </source>
</evidence>
<gene>
    <name evidence="6" type="primary">prmA</name>
    <name evidence="7" type="ORF">TH63_19565</name>
</gene>
<evidence type="ECO:0000256" key="2">
    <source>
        <dbReference type="ARBA" id="ARBA00022490"/>
    </source>
</evidence>
<evidence type="ECO:0000256" key="4">
    <source>
        <dbReference type="ARBA" id="ARBA00022679"/>
    </source>
</evidence>
<dbReference type="GO" id="GO:0016279">
    <property type="term" value="F:protein-lysine N-methyltransferase activity"/>
    <property type="evidence" value="ECO:0007669"/>
    <property type="project" value="RHEA"/>
</dbReference>
<keyword evidence="2 6" id="KW-0963">Cytoplasm</keyword>
<dbReference type="EMBL" id="CP010777">
    <property type="protein sequence ID" value="AKQ47348.1"/>
    <property type="molecule type" value="Genomic_DNA"/>
</dbReference>
<dbReference type="KEGG" id="ruf:TH63_19565"/>
<proteinExistence type="inferred from homology"/>
<dbReference type="OrthoDB" id="9785995at2"/>
<accession>A0A0H4VPW4</accession>
<dbReference type="Proteomes" id="UP000036458">
    <property type="component" value="Chromosome"/>
</dbReference>
<feature type="binding site" evidence="6">
    <location>
        <position position="212"/>
    </location>
    <ligand>
        <name>S-adenosyl-L-methionine</name>
        <dbReference type="ChEBI" id="CHEBI:59789"/>
    </ligand>
</feature>
<dbReference type="InterPro" id="IPR029063">
    <property type="entry name" value="SAM-dependent_MTases_sf"/>
</dbReference>
<feature type="binding site" evidence="6">
    <location>
        <position position="169"/>
    </location>
    <ligand>
        <name>S-adenosyl-L-methionine</name>
        <dbReference type="ChEBI" id="CHEBI:59789"/>
    </ligand>
</feature>
<dbReference type="CDD" id="cd02440">
    <property type="entry name" value="AdoMet_MTases"/>
    <property type="match status" value="1"/>
</dbReference>
<evidence type="ECO:0000256" key="1">
    <source>
        <dbReference type="ARBA" id="ARBA00009741"/>
    </source>
</evidence>
<comment type="similarity">
    <text evidence="1 6">Belongs to the methyltransferase superfamily. PrmA family.</text>
</comment>
<keyword evidence="7" id="KW-0687">Ribonucleoprotein</keyword>
<evidence type="ECO:0000256" key="6">
    <source>
        <dbReference type="HAMAP-Rule" id="MF_00735"/>
    </source>
</evidence>
<reference evidence="7 8" key="1">
    <citation type="submission" date="2015-01" db="EMBL/GenBank/DDBJ databases">
        <title>Rufibacter sp./DG31D/ whole genome sequencing.</title>
        <authorList>
            <person name="Kim M.K."/>
            <person name="Srinivasan S."/>
            <person name="Lee J.-J."/>
        </authorList>
    </citation>
    <scope>NUCLEOTIDE SEQUENCE [LARGE SCALE GENOMIC DNA]</scope>
    <source>
        <strain evidence="7 8">DG31D</strain>
    </source>
</reference>
<dbReference type="PATRIC" id="fig|1379910.4.peg.4265"/>
<protein>
    <recommendedName>
        <fullName evidence="6">Ribosomal protein L11 methyltransferase</fullName>
        <shortName evidence="6">L11 Mtase</shortName>
        <ecNumber evidence="6">2.1.1.-</ecNumber>
    </recommendedName>
</protein>
<dbReference type="InterPro" id="IPR050078">
    <property type="entry name" value="Ribosomal_L11_MeTrfase_PrmA"/>
</dbReference>
<dbReference type="PANTHER" id="PTHR43648:SF1">
    <property type="entry name" value="ELECTRON TRANSFER FLAVOPROTEIN BETA SUBUNIT LYSINE METHYLTRANSFERASE"/>
    <property type="match status" value="1"/>
</dbReference>
<feature type="binding site" evidence="6">
    <location>
        <position position="147"/>
    </location>
    <ligand>
        <name>S-adenosyl-L-methionine</name>
        <dbReference type="ChEBI" id="CHEBI:59789"/>
    </ligand>
</feature>
<dbReference type="RefSeq" id="WP_048922445.1">
    <property type="nucleotide sequence ID" value="NZ_CP010777.1"/>
</dbReference>
<comment type="catalytic activity">
    <reaction evidence="6">
        <text>L-lysyl-[protein] + 3 S-adenosyl-L-methionine = N(6),N(6),N(6)-trimethyl-L-lysyl-[protein] + 3 S-adenosyl-L-homocysteine + 3 H(+)</text>
        <dbReference type="Rhea" id="RHEA:54192"/>
        <dbReference type="Rhea" id="RHEA-COMP:9752"/>
        <dbReference type="Rhea" id="RHEA-COMP:13826"/>
        <dbReference type="ChEBI" id="CHEBI:15378"/>
        <dbReference type="ChEBI" id="CHEBI:29969"/>
        <dbReference type="ChEBI" id="CHEBI:57856"/>
        <dbReference type="ChEBI" id="CHEBI:59789"/>
        <dbReference type="ChEBI" id="CHEBI:61961"/>
    </reaction>
</comment>
<name>A0A0H4VPW4_9BACT</name>
<dbReference type="InterPro" id="IPR004498">
    <property type="entry name" value="Ribosomal_PrmA_MeTrfase"/>
</dbReference>
<dbReference type="AlphaFoldDB" id="A0A0H4VPW4"/>
<keyword evidence="8" id="KW-1185">Reference proteome</keyword>
<dbReference type="GO" id="GO:0032259">
    <property type="term" value="P:methylation"/>
    <property type="evidence" value="ECO:0007669"/>
    <property type="project" value="UniProtKB-KW"/>
</dbReference>
<dbReference type="PIRSF" id="PIRSF000401">
    <property type="entry name" value="RPL11_MTase"/>
    <property type="match status" value="1"/>
</dbReference>
<comment type="function">
    <text evidence="6">Methylates ribosomal protein L11.</text>
</comment>
<dbReference type="Gene3D" id="3.40.50.150">
    <property type="entry name" value="Vaccinia Virus protein VP39"/>
    <property type="match status" value="1"/>
</dbReference>
<dbReference type="Pfam" id="PF06325">
    <property type="entry name" value="PrmA"/>
    <property type="match status" value="1"/>
</dbReference>
<dbReference type="PANTHER" id="PTHR43648">
    <property type="entry name" value="ELECTRON TRANSFER FLAVOPROTEIN BETA SUBUNIT LYSINE METHYLTRANSFERASE"/>
    <property type="match status" value="1"/>
</dbReference>
<comment type="subcellular location">
    <subcellularLocation>
        <location evidence="6">Cytoplasm</location>
    </subcellularLocation>
</comment>
<keyword evidence="4 6" id="KW-0808">Transferase</keyword>
<dbReference type="GO" id="GO:0005840">
    <property type="term" value="C:ribosome"/>
    <property type="evidence" value="ECO:0007669"/>
    <property type="project" value="UniProtKB-KW"/>
</dbReference>
<keyword evidence="3 6" id="KW-0489">Methyltransferase</keyword>
<keyword evidence="7" id="KW-0689">Ribosomal protein</keyword>
<dbReference type="GO" id="GO:0005737">
    <property type="term" value="C:cytoplasm"/>
    <property type="evidence" value="ECO:0007669"/>
    <property type="project" value="UniProtKB-SubCell"/>
</dbReference>
<evidence type="ECO:0000256" key="5">
    <source>
        <dbReference type="ARBA" id="ARBA00022691"/>
    </source>
</evidence>
<keyword evidence="5 6" id="KW-0949">S-adenosyl-L-methionine</keyword>
<evidence type="ECO:0000256" key="3">
    <source>
        <dbReference type="ARBA" id="ARBA00022603"/>
    </source>
</evidence>
<organism evidence="7 8">
    <name type="scientific">Rufibacter radiotolerans</name>
    <dbReference type="NCBI Taxonomy" id="1379910"/>
    <lineage>
        <taxon>Bacteria</taxon>
        <taxon>Pseudomonadati</taxon>
        <taxon>Bacteroidota</taxon>
        <taxon>Cytophagia</taxon>
        <taxon>Cytophagales</taxon>
        <taxon>Hymenobacteraceae</taxon>
        <taxon>Rufibacter</taxon>
    </lineage>
</organism>
<dbReference type="EC" id="2.1.1.-" evidence="6"/>